<dbReference type="VEuPathDB" id="VectorBase:RPRC001703"/>
<dbReference type="PANTHER" id="PTHR47771:SF14">
    <property type="entry name" value="RH73259P"/>
    <property type="match status" value="1"/>
</dbReference>
<name>T1HCD9_RHOPR</name>
<reference evidence="1" key="1">
    <citation type="submission" date="2015-05" db="UniProtKB">
        <authorList>
            <consortium name="EnsemblMetazoa"/>
        </authorList>
    </citation>
    <scope>IDENTIFICATION</scope>
</reference>
<keyword evidence="2" id="KW-1185">Reference proteome</keyword>
<accession>T1HCD9</accession>
<proteinExistence type="predicted"/>
<dbReference type="STRING" id="13249.T1HCD9"/>
<dbReference type="EnsemblMetazoa" id="RPRC001703-RA">
    <property type="protein sequence ID" value="RPRC001703-PA"/>
    <property type="gene ID" value="RPRC001703"/>
</dbReference>
<sequence length="349" mass="39576">MSLLLYVLVVGFCVHTHGEKSGEKVEERISGPSATGFQTNVSIGEFQRGHNGSSFGRDYHNPYYVEEVSDESYENVLKSTAEGLTSDQHEEDTITGPSAFGFDSYESVGETMSEQNQRLLSNSYVSNYGQIPSINSETNSKLKVINVEKKILVPYPVTREKKIPYKEEIPVDILYPVPVPKPYPVTIEKKVPFKAKVHVPVPYIVEKKIPFKIEIPVNKPYQVSVPKPYNVYLEKKIPQTEVKYVPFEVKVPVDKPYPVLVPVVKHVPYTIEKRIPIEVKVPINKPYTVEILKPYKIIVEKKVPYILEKHVPYEIKVPVEVPIPVVKHVPIVVPKKADHSSIIVDDTFS</sequence>
<dbReference type="PANTHER" id="PTHR47771">
    <property type="entry name" value="LD27203P-RELATED"/>
    <property type="match status" value="1"/>
</dbReference>
<dbReference type="RefSeq" id="XP_073984270.1">
    <property type="nucleotide sequence ID" value="XM_074128169.1"/>
</dbReference>
<dbReference type="AlphaFoldDB" id="T1HCD9"/>
<dbReference type="HOGENOM" id="CLU_044393_0_0_1"/>
<dbReference type="GeneID" id="141454199"/>
<evidence type="ECO:0000313" key="2">
    <source>
        <dbReference type="Proteomes" id="UP000015103"/>
    </source>
</evidence>
<dbReference type="EMBL" id="ACPB03002180">
    <property type="status" value="NOT_ANNOTATED_CDS"/>
    <property type="molecule type" value="Genomic_DNA"/>
</dbReference>
<dbReference type="Proteomes" id="UP000015103">
    <property type="component" value="Unassembled WGS sequence"/>
</dbReference>
<protein>
    <submittedName>
        <fullName evidence="1">Uncharacterized protein</fullName>
    </submittedName>
</protein>
<dbReference type="InParanoid" id="T1HCD9"/>
<organism evidence="1 2">
    <name type="scientific">Rhodnius prolixus</name>
    <name type="common">Triatomid bug</name>
    <dbReference type="NCBI Taxonomy" id="13249"/>
    <lineage>
        <taxon>Eukaryota</taxon>
        <taxon>Metazoa</taxon>
        <taxon>Ecdysozoa</taxon>
        <taxon>Arthropoda</taxon>
        <taxon>Hexapoda</taxon>
        <taxon>Insecta</taxon>
        <taxon>Pterygota</taxon>
        <taxon>Neoptera</taxon>
        <taxon>Paraneoptera</taxon>
        <taxon>Hemiptera</taxon>
        <taxon>Heteroptera</taxon>
        <taxon>Panheteroptera</taxon>
        <taxon>Cimicomorpha</taxon>
        <taxon>Reduviidae</taxon>
        <taxon>Triatominae</taxon>
        <taxon>Rhodnius</taxon>
    </lineage>
</organism>
<evidence type="ECO:0000313" key="1">
    <source>
        <dbReference type="EnsemblMetazoa" id="RPRC001703-PA"/>
    </source>
</evidence>